<organism evidence="2 3">
    <name type="scientific">Candidatus Enterococcus lowellii</name>
    <dbReference type="NCBI Taxonomy" id="2230877"/>
    <lineage>
        <taxon>Bacteria</taxon>
        <taxon>Bacillati</taxon>
        <taxon>Bacillota</taxon>
        <taxon>Bacilli</taxon>
        <taxon>Lactobacillales</taxon>
        <taxon>Enterococcaceae</taxon>
        <taxon>Enterococcus</taxon>
    </lineage>
</organism>
<gene>
    <name evidence="2" type="ORF">DOK78_000629</name>
</gene>
<keyword evidence="3" id="KW-1185">Reference proteome</keyword>
<accession>A0ABZ2SKH9</accession>
<dbReference type="RefSeq" id="WP_207942277.1">
    <property type="nucleotide sequence ID" value="NZ_CP147251.1"/>
</dbReference>
<evidence type="ECO:0000259" key="1">
    <source>
        <dbReference type="Pfam" id="PF00462"/>
    </source>
</evidence>
<evidence type="ECO:0000313" key="3">
    <source>
        <dbReference type="Proteomes" id="UP000664701"/>
    </source>
</evidence>
<dbReference type="CDD" id="cd02976">
    <property type="entry name" value="NrdH"/>
    <property type="match status" value="1"/>
</dbReference>
<protein>
    <recommendedName>
        <fullName evidence="1">Glutaredoxin domain-containing protein</fullName>
    </recommendedName>
</protein>
<dbReference type="InterPro" id="IPR002109">
    <property type="entry name" value="Glutaredoxin"/>
</dbReference>
<feature type="domain" description="Glutaredoxin" evidence="1">
    <location>
        <begin position="10"/>
        <end position="64"/>
    </location>
</feature>
<dbReference type="SUPFAM" id="SSF52833">
    <property type="entry name" value="Thioredoxin-like"/>
    <property type="match status" value="1"/>
</dbReference>
<reference evidence="2 3" key="1">
    <citation type="submission" date="2021-03" db="EMBL/GenBank/DDBJ databases">
        <authorList>
            <person name="Gilmore M.S."/>
            <person name="Schwartzman J."/>
            <person name="Van Tyne D."/>
            <person name="Martin M."/>
            <person name="Earl A.M."/>
            <person name="Manson A.L."/>
            <person name="Straub T."/>
            <person name="Salamzade R."/>
            <person name="Saavedra J."/>
            <person name="Lebreton F."/>
            <person name="Prichula J."/>
            <person name="Schaufler K."/>
            <person name="Gaca A."/>
            <person name="Sgardioli B."/>
            <person name="Wagenaar J."/>
            <person name="Strong T."/>
        </authorList>
    </citation>
    <scope>NUCLEOTIDE SEQUENCE [LARGE SCALE GENOMIC DNA]</scope>
    <source>
        <strain evidence="2 3">DIV2402</strain>
    </source>
</reference>
<proteinExistence type="predicted"/>
<dbReference type="EMBL" id="CP147251">
    <property type="protein sequence ID" value="WYJ76012.1"/>
    <property type="molecule type" value="Genomic_DNA"/>
</dbReference>
<dbReference type="PROSITE" id="PS51354">
    <property type="entry name" value="GLUTAREDOXIN_2"/>
    <property type="match status" value="1"/>
</dbReference>
<sequence length="94" mass="10692">MTQTNQEASIILWAKDGCHYCQEIKDFFQEKKLAYQVIDVTQQDNFRDILFAKYGIRYVPVVEVASAGSHVYRGITDLGLEHVVNGLREAEIGV</sequence>
<dbReference type="Pfam" id="PF00462">
    <property type="entry name" value="Glutaredoxin"/>
    <property type="match status" value="1"/>
</dbReference>
<evidence type="ECO:0000313" key="2">
    <source>
        <dbReference type="EMBL" id="WYJ76012.1"/>
    </source>
</evidence>
<dbReference type="Gene3D" id="3.40.30.10">
    <property type="entry name" value="Glutaredoxin"/>
    <property type="match status" value="1"/>
</dbReference>
<name>A0ABZ2SKH9_9ENTE</name>
<reference evidence="2 3" key="2">
    <citation type="submission" date="2024-03" db="EMBL/GenBank/DDBJ databases">
        <title>The Genome Sequence of Enterococcus sp. DIV2402.</title>
        <authorList>
            <consortium name="The Broad Institute Genomics Platform"/>
            <consortium name="The Broad Institute Microbial Omics Core"/>
            <consortium name="The Broad Institute Genomic Center for Infectious Diseases"/>
            <person name="Earl A."/>
            <person name="Manson A."/>
            <person name="Gilmore M."/>
            <person name="Schwartman J."/>
            <person name="Shea T."/>
            <person name="Abouelleil A."/>
            <person name="Cao P."/>
            <person name="Chapman S."/>
            <person name="Cusick C."/>
            <person name="Young S."/>
            <person name="Neafsey D."/>
            <person name="Nusbaum C."/>
            <person name="Birren B."/>
        </authorList>
    </citation>
    <scope>NUCLEOTIDE SEQUENCE [LARGE SCALE GENOMIC DNA]</scope>
    <source>
        <strain evidence="2 3">DIV2402</strain>
    </source>
</reference>
<dbReference type="Proteomes" id="UP000664701">
    <property type="component" value="Chromosome"/>
</dbReference>
<dbReference type="InterPro" id="IPR036249">
    <property type="entry name" value="Thioredoxin-like_sf"/>
</dbReference>